<organism evidence="3 4">
    <name type="scientific">Zhihengliuella alba</name>
    <dbReference type="NCBI Taxonomy" id="547018"/>
    <lineage>
        <taxon>Bacteria</taxon>
        <taxon>Bacillati</taxon>
        <taxon>Actinomycetota</taxon>
        <taxon>Actinomycetes</taxon>
        <taxon>Micrococcales</taxon>
        <taxon>Micrococcaceae</taxon>
        <taxon>Zhihengliuella</taxon>
    </lineage>
</organism>
<feature type="domain" description="23S rRNA (guanine(745)-N(1))-methyltransferase N-terminal" evidence="2">
    <location>
        <begin position="31"/>
        <end position="66"/>
    </location>
</feature>
<keyword evidence="4" id="KW-1185">Reference proteome</keyword>
<name>A0ABP7CS59_9MICC</name>
<proteinExistence type="predicted"/>
<dbReference type="InterPro" id="IPR048647">
    <property type="entry name" value="RlmA_N"/>
</dbReference>
<dbReference type="EMBL" id="BAABCJ010000001">
    <property type="protein sequence ID" value="GAA3694451.1"/>
    <property type="molecule type" value="Genomic_DNA"/>
</dbReference>
<dbReference type="Proteomes" id="UP001501536">
    <property type="component" value="Unassembled WGS sequence"/>
</dbReference>
<evidence type="ECO:0000259" key="2">
    <source>
        <dbReference type="Pfam" id="PF21302"/>
    </source>
</evidence>
<dbReference type="RefSeq" id="WP_344879154.1">
    <property type="nucleotide sequence ID" value="NZ_BAABCJ010000001.1"/>
</dbReference>
<comment type="caution">
    <text evidence="3">The sequence shown here is derived from an EMBL/GenBank/DDBJ whole genome shotgun (WGS) entry which is preliminary data.</text>
</comment>
<dbReference type="SUPFAM" id="SSF53335">
    <property type="entry name" value="S-adenosyl-L-methionine-dependent methyltransferases"/>
    <property type="match status" value="1"/>
</dbReference>
<evidence type="ECO:0000313" key="3">
    <source>
        <dbReference type="EMBL" id="GAA3694451.1"/>
    </source>
</evidence>
<feature type="region of interest" description="Disordered" evidence="1">
    <location>
        <begin position="1"/>
        <end position="24"/>
    </location>
</feature>
<dbReference type="Gene3D" id="3.40.50.150">
    <property type="entry name" value="Vaccinia Virus protein VP39"/>
    <property type="match status" value="1"/>
</dbReference>
<accession>A0ABP7CS59</accession>
<evidence type="ECO:0000256" key="1">
    <source>
        <dbReference type="SAM" id="MobiDB-lite"/>
    </source>
</evidence>
<gene>
    <name evidence="3" type="ORF">GCM10022377_03840</name>
</gene>
<reference evidence="4" key="1">
    <citation type="journal article" date="2019" name="Int. J. Syst. Evol. Microbiol.">
        <title>The Global Catalogue of Microorganisms (GCM) 10K type strain sequencing project: providing services to taxonomists for standard genome sequencing and annotation.</title>
        <authorList>
            <consortium name="The Broad Institute Genomics Platform"/>
            <consortium name="The Broad Institute Genome Sequencing Center for Infectious Disease"/>
            <person name="Wu L."/>
            <person name="Ma J."/>
        </authorList>
    </citation>
    <scope>NUCLEOTIDE SEQUENCE [LARGE SCALE GENOMIC DNA]</scope>
    <source>
        <strain evidence="4">JCM 16961</strain>
    </source>
</reference>
<protein>
    <submittedName>
        <fullName evidence="3">rRNA (Guanine-N1)-methyltransferase</fullName>
    </submittedName>
</protein>
<evidence type="ECO:0000313" key="4">
    <source>
        <dbReference type="Proteomes" id="UP001501536"/>
    </source>
</evidence>
<feature type="compositionally biased region" description="Pro residues" evidence="1">
    <location>
        <begin position="14"/>
        <end position="23"/>
    </location>
</feature>
<sequence>MGDSMPEPARAPGTTPPVVPVPSPEDRGLLACPVCAGPLERTEPRRLSCASGHRYDAAKQGYFNLLTGRGTKFREDTAEMVAARASFQAAGYYDALADAVADQVLEHLDIAGGRRGAPDPAAGPVRIVDAGAGTGFYLARTIDALESYAPGVQAAALDISRYAMRRAARVPHTTALVWDLWRRLPLRDAGADVLLNVFAPRNGAEYRRIVRPGGLAVVVTPLPHHLAEVRDRLGMLGIAGGKEEAVGERLTDAFERIDSTSVESTLELDGVHAVDLALMGPAGHHADRDRIQARLDQSALPLTATAAFRIQSFRRRGPQATDR</sequence>
<dbReference type="PIRSF" id="PIRSF018249">
    <property type="entry name" value="MyrA_prd"/>
    <property type="match status" value="1"/>
</dbReference>
<dbReference type="Pfam" id="PF21302">
    <property type="entry name" value="Zn_ribbon_RlmA"/>
    <property type="match status" value="1"/>
</dbReference>
<dbReference type="InterPro" id="IPR029063">
    <property type="entry name" value="SAM-dependent_MTases_sf"/>
</dbReference>
<dbReference type="InterPro" id="IPR016718">
    <property type="entry name" value="rRNA_m1G-MeTrfase_A_prd"/>
</dbReference>